<gene>
    <name evidence="1" type="ORF">CR088_28875</name>
</gene>
<name>A0A7Z1KJG1_SALDU</name>
<accession>A0A7Z1KJG1</accession>
<evidence type="ECO:0000313" key="2">
    <source>
        <dbReference type="Proteomes" id="UP000221568"/>
    </source>
</evidence>
<dbReference type="PANTHER" id="PTHR35861">
    <property type="match status" value="1"/>
</dbReference>
<comment type="caution">
    <text evidence="1">The sequence shown here is derived from an EMBL/GenBank/DDBJ whole genome shotgun (WGS) entry which is preliminary data.</text>
</comment>
<dbReference type="InterPro" id="IPR052042">
    <property type="entry name" value="Tail_sheath_structural"/>
</dbReference>
<dbReference type="PANTHER" id="PTHR35861:SF1">
    <property type="entry name" value="PHAGE TAIL SHEATH PROTEIN"/>
    <property type="match status" value="1"/>
</dbReference>
<sequence length="76" mass="8454">GVNGVTGISADVFWDLQDPATDAGLLNKNDVTTLIRKDGFRFWGSRCLSDDPLFAFENYTRTAQVLADTMAEAHMW</sequence>
<proteinExistence type="predicted"/>
<dbReference type="Proteomes" id="UP000221568">
    <property type="component" value="Unassembled WGS sequence"/>
</dbReference>
<dbReference type="AlphaFoldDB" id="A0A7Z1KJG1"/>
<dbReference type="EMBL" id="PDOM01000439">
    <property type="protein sequence ID" value="PHP45541.1"/>
    <property type="molecule type" value="Genomic_DNA"/>
</dbReference>
<protein>
    <submittedName>
        <fullName evidence="1">Phage tail protein</fullName>
    </submittedName>
</protein>
<reference evidence="1 2" key="1">
    <citation type="submission" date="2017-10" db="EMBL/GenBank/DDBJ databases">
        <title>Characterization of the Virulence Potential of Salmonella enterica Isolates Carrying Incompatibility Group FIB Plasmids using Caco-2 Intestinal Epithelial Cells.</title>
        <authorList>
            <person name="Sanad Y."/>
            <person name="Khajanchi B."/>
            <person name="Deck J."/>
            <person name="Cox J."/>
            <person name="Thaker R."/>
            <person name="Han J."/>
            <person name="Nayak R."/>
            <person name="Foley S."/>
        </authorList>
    </citation>
    <scope>NUCLEOTIDE SEQUENCE [LARGE SCALE GENOMIC DNA]</scope>
    <source>
        <strain evidence="1 2">SE853</strain>
    </source>
</reference>
<feature type="non-terminal residue" evidence="1">
    <location>
        <position position="76"/>
    </location>
</feature>
<evidence type="ECO:0000313" key="1">
    <source>
        <dbReference type="EMBL" id="PHP45541.1"/>
    </source>
</evidence>
<feature type="non-terminal residue" evidence="1">
    <location>
        <position position="1"/>
    </location>
</feature>
<organism evidence="1 2">
    <name type="scientific">Salmonella dublin</name>
    <dbReference type="NCBI Taxonomy" id="98360"/>
    <lineage>
        <taxon>Bacteria</taxon>
        <taxon>Pseudomonadati</taxon>
        <taxon>Pseudomonadota</taxon>
        <taxon>Gammaproteobacteria</taxon>
        <taxon>Enterobacterales</taxon>
        <taxon>Enterobacteriaceae</taxon>
        <taxon>Salmonella</taxon>
    </lineage>
</organism>